<proteinExistence type="predicted"/>
<name>A0A0C9MTK6_9FUNG</name>
<dbReference type="AlphaFoldDB" id="A0A0C9MTK6"/>
<keyword evidence="2" id="KW-1185">Reference proteome</keyword>
<protein>
    <submittedName>
        <fullName evidence="1">Uncharacterized protein</fullName>
    </submittedName>
</protein>
<evidence type="ECO:0000313" key="1">
    <source>
        <dbReference type="EMBL" id="GAN06737.1"/>
    </source>
</evidence>
<organism evidence="1">
    <name type="scientific">Mucor ambiguus</name>
    <dbReference type="NCBI Taxonomy" id="91626"/>
    <lineage>
        <taxon>Eukaryota</taxon>
        <taxon>Fungi</taxon>
        <taxon>Fungi incertae sedis</taxon>
        <taxon>Mucoromycota</taxon>
        <taxon>Mucoromycotina</taxon>
        <taxon>Mucoromycetes</taxon>
        <taxon>Mucorales</taxon>
        <taxon>Mucorineae</taxon>
        <taxon>Mucoraceae</taxon>
        <taxon>Mucor</taxon>
    </lineage>
</organism>
<dbReference type="EMBL" id="DF836423">
    <property type="protein sequence ID" value="GAN06737.1"/>
    <property type="molecule type" value="Genomic_DNA"/>
</dbReference>
<dbReference type="OrthoDB" id="10456914at2759"/>
<evidence type="ECO:0000313" key="2">
    <source>
        <dbReference type="Proteomes" id="UP000053815"/>
    </source>
</evidence>
<accession>A0A0C9MTK6</accession>
<dbReference type="Proteomes" id="UP000053815">
    <property type="component" value="Unassembled WGS sequence"/>
</dbReference>
<reference evidence="1" key="1">
    <citation type="submission" date="2014-09" db="EMBL/GenBank/DDBJ databases">
        <title>Draft genome sequence of an oleaginous Mucoromycotina fungus Mucor ambiguus NBRC6742.</title>
        <authorList>
            <person name="Takeda I."/>
            <person name="Yamane N."/>
            <person name="Morita T."/>
            <person name="Tamano K."/>
            <person name="Machida M."/>
            <person name="Baker S."/>
            <person name="Koike H."/>
        </authorList>
    </citation>
    <scope>NUCLEOTIDE SEQUENCE</scope>
    <source>
        <strain evidence="1">NBRC 6742</strain>
    </source>
</reference>
<sequence length="101" mass="11898">MSVTDEKDYLPETDDQVVRFINKVFADNVSQLSAELYDICTLRLKQLYDAVSPYSRMFDGVSLYEFNTWRMRHDITVNRRTPPPRAFILKKQYLADAAREV</sequence>
<gene>
    <name evidence="1" type="ORF">MAM1_0134d06225</name>
</gene>